<dbReference type="SUPFAM" id="SSF111321">
    <property type="entry name" value="AF1104-like"/>
    <property type="match status" value="1"/>
</dbReference>
<dbReference type="Gene3D" id="3.40.50.10880">
    <property type="entry name" value="Uncharacterised protein PF01937, DUF89, domain 3"/>
    <property type="match status" value="1"/>
</dbReference>
<evidence type="ECO:0000313" key="4">
    <source>
        <dbReference type="Proteomes" id="UP000095553"/>
    </source>
</evidence>
<evidence type="ECO:0000313" key="3">
    <source>
        <dbReference type="EMBL" id="CUQ25734.1"/>
    </source>
</evidence>
<evidence type="ECO:0000259" key="1">
    <source>
        <dbReference type="Pfam" id="PF01937"/>
    </source>
</evidence>
<dbReference type="InterPro" id="IPR036075">
    <property type="entry name" value="ARMT-1-like_metal-bd_sf"/>
</dbReference>
<reference evidence="4 5" key="1">
    <citation type="submission" date="2015-09" db="EMBL/GenBank/DDBJ databases">
        <authorList>
            <consortium name="Pathogen Informatics"/>
        </authorList>
    </citation>
    <scope>NUCLEOTIDE SEQUENCE [LARGE SCALE GENOMIC DNA]</scope>
    <source>
        <strain evidence="3 5">2789STDY5834908</strain>
        <strain evidence="2 4">2789STDY5834959</strain>
    </source>
</reference>
<feature type="domain" description="Damage-control phosphatase ARMT1-like metal-binding" evidence="1">
    <location>
        <begin position="5"/>
        <end position="277"/>
    </location>
</feature>
<dbReference type="Proteomes" id="UP000095564">
    <property type="component" value="Unassembled WGS sequence"/>
</dbReference>
<dbReference type="Gene3D" id="1.10.285.20">
    <property type="entry name" value="Uncharacterised protein PF01937, DUF89, domain 2"/>
    <property type="match status" value="1"/>
</dbReference>
<sequence>MIANSRCIACNLSKKEEKIRKHSDEKKKKEFIQKVTGILYKYGDIESTPMLDKRIQDIYNEYYEEETDYVALKHKYNQYMLEREDEIKEHLKEAKNIKDYIKYVCVGNYIDFGVTGNIDDQMLDDLLKKVDSLNIPEQEIKYLEEELKQAKTLLYITDNCGEIVLDKIFIEELKKRYGNLEITVMVRGGLAINDATIEDAQEIGLTKIVPVISNGAAIAGTVKEQLSKEARKQLDSADVIIAKGMGNFESMYQEGINPYYLFLCKCDLFTRRFGVKLFDPIFCKEERLDIK</sequence>
<dbReference type="PIRSF" id="PIRSF006593">
    <property type="entry name" value="UCP006593"/>
    <property type="match status" value="1"/>
</dbReference>
<accession>A0A173UYP0</accession>
<dbReference type="InterPro" id="IPR014444">
    <property type="entry name" value="PH1575-like"/>
</dbReference>
<name>A0A173UYP0_ANAHA</name>
<dbReference type="Pfam" id="PF01937">
    <property type="entry name" value="ARMT1-like_dom"/>
    <property type="match status" value="1"/>
</dbReference>
<dbReference type="InterPro" id="IPR002791">
    <property type="entry name" value="ARMT1-like_metal-bd"/>
</dbReference>
<dbReference type="OrthoDB" id="9796465at2"/>
<organism evidence="2 4">
    <name type="scientific">Anaerostipes hadrus</name>
    <dbReference type="NCBI Taxonomy" id="649756"/>
    <lineage>
        <taxon>Bacteria</taxon>
        <taxon>Bacillati</taxon>
        <taxon>Bacillota</taxon>
        <taxon>Clostridia</taxon>
        <taxon>Lachnospirales</taxon>
        <taxon>Lachnospiraceae</taxon>
        <taxon>Anaerostipes</taxon>
    </lineage>
</organism>
<dbReference type="EMBL" id="CYXY01000035">
    <property type="protein sequence ID" value="CUN19480.1"/>
    <property type="molecule type" value="Genomic_DNA"/>
</dbReference>
<proteinExistence type="predicted"/>
<dbReference type="Proteomes" id="UP000095553">
    <property type="component" value="Unassembled WGS sequence"/>
</dbReference>
<dbReference type="EMBL" id="CZAU01000068">
    <property type="protein sequence ID" value="CUQ25734.1"/>
    <property type="molecule type" value="Genomic_DNA"/>
</dbReference>
<evidence type="ECO:0000313" key="5">
    <source>
        <dbReference type="Proteomes" id="UP000095564"/>
    </source>
</evidence>
<gene>
    <name evidence="3" type="ORF">ERS852520_03544</name>
    <name evidence="2" type="ORF">ERS852571_03108</name>
</gene>
<evidence type="ECO:0000313" key="2">
    <source>
        <dbReference type="EMBL" id="CUN19480.1"/>
    </source>
</evidence>
<dbReference type="AlphaFoldDB" id="A0A173UYP0"/>
<dbReference type="RefSeq" id="WP_009203107.1">
    <property type="nucleotide sequence ID" value="NZ_CACRSX010000025.1"/>
</dbReference>
<protein>
    <submittedName>
        <fullName evidence="2">Protein of uncharacterized function DUF89</fullName>
    </submittedName>
</protein>